<feature type="transmembrane region" description="Helical" evidence="1">
    <location>
        <begin position="218"/>
        <end position="238"/>
    </location>
</feature>
<evidence type="ECO:0000313" key="4">
    <source>
        <dbReference type="Proteomes" id="UP000621540"/>
    </source>
</evidence>
<name>A0ABR7ICA2_9FIRM</name>
<keyword evidence="1" id="KW-0812">Transmembrane</keyword>
<feature type="transmembrane region" description="Helical" evidence="1">
    <location>
        <begin position="81"/>
        <end position="101"/>
    </location>
</feature>
<feature type="transmembrane region" description="Helical" evidence="1">
    <location>
        <begin position="138"/>
        <end position="156"/>
    </location>
</feature>
<organism evidence="3 4">
    <name type="scientific">Roseburia yibonii</name>
    <dbReference type="NCBI Taxonomy" id="2763063"/>
    <lineage>
        <taxon>Bacteria</taxon>
        <taxon>Bacillati</taxon>
        <taxon>Bacillota</taxon>
        <taxon>Clostridia</taxon>
        <taxon>Lachnospirales</taxon>
        <taxon>Lachnospiraceae</taxon>
        <taxon>Roseburia</taxon>
    </lineage>
</organism>
<feature type="domain" description="Acyltransferase 3" evidence="2">
    <location>
        <begin position="6"/>
        <end position="326"/>
    </location>
</feature>
<keyword evidence="1" id="KW-0472">Membrane</keyword>
<feature type="transmembrane region" description="Helical" evidence="1">
    <location>
        <begin position="309"/>
        <end position="328"/>
    </location>
</feature>
<feature type="transmembrane region" description="Helical" evidence="1">
    <location>
        <begin position="12"/>
        <end position="32"/>
    </location>
</feature>
<accession>A0ABR7ICA2</accession>
<evidence type="ECO:0000256" key="1">
    <source>
        <dbReference type="SAM" id="Phobius"/>
    </source>
</evidence>
<dbReference type="InterPro" id="IPR002656">
    <property type="entry name" value="Acyl_transf_3_dom"/>
</dbReference>
<feature type="transmembrane region" description="Helical" evidence="1">
    <location>
        <begin position="194"/>
        <end position="211"/>
    </location>
</feature>
<feature type="transmembrane region" description="Helical" evidence="1">
    <location>
        <begin position="52"/>
        <end position="69"/>
    </location>
</feature>
<keyword evidence="4" id="KW-1185">Reference proteome</keyword>
<evidence type="ECO:0000313" key="3">
    <source>
        <dbReference type="EMBL" id="MBC5754569.1"/>
    </source>
</evidence>
<feature type="transmembrane region" description="Helical" evidence="1">
    <location>
        <begin position="168"/>
        <end position="188"/>
    </location>
</feature>
<feature type="transmembrane region" description="Helical" evidence="1">
    <location>
        <begin position="244"/>
        <end position="263"/>
    </location>
</feature>
<dbReference type="GO" id="GO:0016746">
    <property type="term" value="F:acyltransferase activity"/>
    <property type="evidence" value="ECO:0007669"/>
    <property type="project" value="UniProtKB-KW"/>
</dbReference>
<reference evidence="3 4" key="1">
    <citation type="submission" date="2020-08" db="EMBL/GenBank/DDBJ databases">
        <title>Genome public.</title>
        <authorList>
            <person name="Liu C."/>
            <person name="Sun Q."/>
        </authorList>
    </citation>
    <scope>NUCLEOTIDE SEQUENCE [LARGE SCALE GENOMIC DNA]</scope>
    <source>
        <strain evidence="3 4">BX0805</strain>
    </source>
</reference>
<dbReference type="EMBL" id="JACOQH010000008">
    <property type="protein sequence ID" value="MBC5754569.1"/>
    <property type="molecule type" value="Genomic_DNA"/>
</dbReference>
<sequence>MKERIESFDFIRAICAWIIVVYHFADICITTPQFTNFPFFYTYANGRWGETTVVTIFFMISGASLYYNHPVIHLRDAKKFFWTRFKGIFPMFYMLWLFLYYKQVCGVKHLFYNGNPKYLLLTLFGMDGYMSYRYTPNYYFIGEWFLGALILLYLCYPLLTWCMEHAKILTTLVLLGGFASLYFTDFFMISKERNLITCLLAFWLGMLFIRYRSILTKWQLVIPAAVCAVILLFFPLGADMLLCMQFTSIALFFVFYFVGNYVMKIKYVNSFIRYSSKISYAVFLLQHVVMSEVIHAFDNYALTIKQELLVLLAVFAAIYVLAAVLMVLNRALLGTRPFQVLDAFFGKTKEA</sequence>
<dbReference type="RefSeq" id="WP_147618941.1">
    <property type="nucleotide sequence ID" value="NZ_JACOQH010000008.1"/>
</dbReference>
<evidence type="ECO:0000259" key="2">
    <source>
        <dbReference type="Pfam" id="PF01757"/>
    </source>
</evidence>
<protein>
    <submittedName>
        <fullName evidence="3">Acyltransferase</fullName>
    </submittedName>
</protein>
<keyword evidence="3" id="KW-0012">Acyltransferase</keyword>
<proteinExistence type="predicted"/>
<dbReference type="Proteomes" id="UP000621540">
    <property type="component" value="Unassembled WGS sequence"/>
</dbReference>
<comment type="caution">
    <text evidence="3">The sequence shown here is derived from an EMBL/GenBank/DDBJ whole genome shotgun (WGS) entry which is preliminary data.</text>
</comment>
<keyword evidence="3" id="KW-0808">Transferase</keyword>
<gene>
    <name evidence="3" type="ORF">H8Z76_11180</name>
</gene>
<dbReference type="Pfam" id="PF01757">
    <property type="entry name" value="Acyl_transf_3"/>
    <property type="match status" value="1"/>
</dbReference>
<keyword evidence="1" id="KW-1133">Transmembrane helix</keyword>